<feature type="domain" description="TonB-dependent receptor plug" evidence="13">
    <location>
        <begin position="52"/>
        <end position="169"/>
    </location>
</feature>
<comment type="caution">
    <text evidence="14">The sequence shown here is derived from an EMBL/GenBank/DDBJ whole genome shotgun (WGS) entry which is preliminary data.</text>
</comment>
<accession>A0A7X1KK05</accession>
<evidence type="ECO:0000256" key="1">
    <source>
        <dbReference type="ARBA" id="ARBA00004571"/>
    </source>
</evidence>
<feature type="chain" id="PRO_5030954395" evidence="11">
    <location>
        <begin position="25"/>
        <end position="985"/>
    </location>
</feature>
<feature type="domain" description="TonB-dependent receptor-like beta-barrel" evidence="12">
    <location>
        <begin position="447"/>
        <end position="948"/>
    </location>
</feature>
<dbReference type="InterPro" id="IPR012910">
    <property type="entry name" value="Plug_dom"/>
</dbReference>
<dbReference type="SUPFAM" id="SSF56935">
    <property type="entry name" value="Porins"/>
    <property type="match status" value="1"/>
</dbReference>
<evidence type="ECO:0000259" key="13">
    <source>
        <dbReference type="Pfam" id="PF07715"/>
    </source>
</evidence>
<dbReference type="GO" id="GO:0009279">
    <property type="term" value="C:cell outer membrane"/>
    <property type="evidence" value="ECO:0007669"/>
    <property type="project" value="UniProtKB-SubCell"/>
</dbReference>
<keyword evidence="11" id="KW-0732">Signal</keyword>
<evidence type="ECO:0000256" key="5">
    <source>
        <dbReference type="ARBA" id="ARBA00023077"/>
    </source>
</evidence>
<keyword evidence="14" id="KW-0675">Receptor</keyword>
<evidence type="ECO:0000313" key="14">
    <source>
        <dbReference type="EMBL" id="MBC2664019.1"/>
    </source>
</evidence>
<feature type="signal peptide" evidence="11">
    <location>
        <begin position="1"/>
        <end position="24"/>
    </location>
</feature>
<dbReference type="RefSeq" id="WP_185662277.1">
    <property type="nucleotide sequence ID" value="NZ_JACLAW010000001.1"/>
</dbReference>
<dbReference type="InterPro" id="IPR036942">
    <property type="entry name" value="Beta-barrel_TonB_sf"/>
</dbReference>
<evidence type="ECO:0000256" key="6">
    <source>
        <dbReference type="ARBA" id="ARBA00023136"/>
    </source>
</evidence>
<dbReference type="PROSITE" id="PS52016">
    <property type="entry name" value="TONB_DEPENDENT_REC_3"/>
    <property type="match status" value="1"/>
</dbReference>
<keyword evidence="3 8" id="KW-1134">Transmembrane beta strand</keyword>
<keyword evidence="6 8" id="KW-0472">Membrane</keyword>
<evidence type="ECO:0000256" key="10">
    <source>
        <dbReference type="SAM" id="MobiDB-lite"/>
    </source>
</evidence>
<keyword evidence="2 8" id="KW-0813">Transport</keyword>
<keyword evidence="15" id="KW-1185">Reference proteome</keyword>
<keyword evidence="5 9" id="KW-0798">TonB box</keyword>
<evidence type="ECO:0000256" key="4">
    <source>
        <dbReference type="ARBA" id="ARBA00022692"/>
    </source>
</evidence>
<comment type="similarity">
    <text evidence="8 9">Belongs to the TonB-dependent receptor family.</text>
</comment>
<evidence type="ECO:0000256" key="11">
    <source>
        <dbReference type="SAM" id="SignalP"/>
    </source>
</evidence>
<evidence type="ECO:0000259" key="12">
    <source>
        <dbReference type="Pfam" id="PF00593"/>
    </source>
</evidence>
<evidence type="ECO:0000256" key="8">
    <source>
        <dbReference type="PROSITE-ProRule" id="PRU01360"/>
    </source>
</evidence>
<dbReference type="PANTHER" id="PTHR47234:SF2">
    <property type="entry name" value="TONB-DEPENDENT RECEPTOR"/>
    <property type="match status" value="1"/>
</dbReference>
<organism evidence="14 15">
    <name type="scientific">Novosphingobium flavum</name>
    <dbReference type="NCBI Taxonomy" id="1778672"/>
    <lineage>
        <taxon>Bacteria</taxon>
        <taxon>Pseudomonadati</taxon>
        <taxon>Pseudomonadota</taxon>
        <taxon>Alphaproteobacteria</taxon>
        <taxon>Sphingomonadales</taxon>
        <taxon>Sphingomonadaceae</taxon>
        <taxon>Novosphingobium</taxon>
    </lineage>
</organism>
<keyword evidence="7 8" id="KW-0998">Cell outer membrane</keyword>
<keyword evidence="4 8" id="KW-0812">Transmembrane</keyword>
<dbReference type="Proteomes" id="UP000566813">
    <property type="component" value="Unassembled WGS sequence"/>
</dbReference>
<reference evidence="14 15" key="1">
    <citation type="submission" date="2020-08" db="EMBL/GenBank/DDBJ databases">
        <title>The genome sequence of type strain Novosphingobium flavum NBRC 111647.</title>
        <authorList>
            <person name="Liu Y."/>
        </authorList>
    </citation>
    <scope>NUCLEOTIDE SEQUENCE [LARGE SCALE GENOMIC DNA]</scope>
    <source>
        <strain evidence="14 15">NBRC 111647</strain>
    </source>
</reference>
<dbReference type="InterPro" id="IPR037066">
    <property type="entry name" value="Plug_dom_sf"/>
</dbReference>
<dbReference type="Gene3D" id="2.40.170.20">
    <property type="entry name" value="TonB-dependent receptor, beta-barrel domain"/>
    <property type="match status" value="1"/>
</dbReference>
<dbReference type="Gene3D" id="2.170.130.10">
    <property type="entry name" value="TonB-dependent receptor, plug domain"/>
    <property type="match status" value="1"/>
</dbReference>
<dbReference type="InterPro" id="IPR039426">
    <property type="entry name" value="TonB-dep_rcpt-like"/>
</dbReference>
<comment type="subcellular location">
    <subcellularLocation>
        <location evidence="1 8">Cell outer membrane</location>
        <topology evidence="1 8">Multi-pass membrane protein</topology>
    </subcellularLocation>
</comment>
<evidence type="ECO:0000256" key="3">
    <source>
        <dbReference type="ARBA" id="ARBA00022452"/>
    </source>
</evidence>
<sequence length="985" mass="104959">MSAIRTAALMGCASLLAVSSAAFAQDAAPAEDEAPAAEIIVTGSRVIKNGDEAPQPLTAVQTGELLRQTPTTVADGLNALPVFAGSRGPSSSVTTTGNASGGNGAANQLSLRGLGSNRNLILFDGQRLPTALFNGVVDVDIVPDTLLERVDVVTGGVSAVYGSDAISGVVNFVPMKKFTGYKAEAQAGISGMGDAAQRKIAVAGGWNVGERGHLEASFTNFYANPVFYRTDRSFAYDYAYGGLKTGITAGTAGNPYVLVSGARNSSSSFGGKITSGILNNQNFTADGVLSPFNYGTVTGSSNLSIGGDGYYNNGSLGATQRSNQGYARFDYDLTDSIRFHTQGIVSIKNNTTWSNYAAFSNYTIKSDNAFLSDAIKTQLSNANQSSFTMSKVFGGDTRLTDDVHTEQFYVNSGLDGKLAQFDWGLDVNYGRSTLHNRLSNNINNQKLAAALDSVKVNGVATCRINADSITTNDDASCVALNPFGPTAASQAAMNYVLGSTNMWSTNDSFDMGAHISGDLFDFGAGPIRAALSGQYRVNGMKQTVDYSSTDTANCSGLSYVTSSSTATTTSQSYANNCIPTGATNSTTTTATGATTYTALTPTSLYVNAFAPLNRVSQRVKEAALEVAVPLLKDSAVAKSLEVSGAVRYADYNTTGNTWVWKVGGNWQVTNDLRLRGTISRDFRAPTLNDLYQPTTVTITNNADKLTGATFLQSRTQGNPNLKPEVSHTWTAGLVYKPSFVPGLSFAIDYYNIKITDAIQSVSGFSPAIQDACTSSGGTSPYCALQPRPNGYTDTSLANAPYYWVTQVLNFARVTTDGVDAEMNYATELFGRPASLRTLVSYQPNLWYGQQPGTTAATQSFNAAGTSNADGTVNSVAPKWRVNASVHVEPTEWLSVDVRERWRSAMRYNPILTTFFAQRIASAAWTDLSLTFKLPEDPRFQLFFNVSNLFDKTPPAYQTGILPGQGYVPGDDYIGRYFTTGVRLKF</sequence>
<dbReference type="Pfam" id="PF07715">
    <property type="entry name" value="Plug"/>
    <property type="match status" value="1"/>
</dbReference>
<feature type="region of interest" description="Disordered" evidence="10">
    <location>
        <begin position="85"/>
        <end position="104"/>
    </location>
</feature>
<evidence type="ECO:0000256" key="7">
    <source>
        <dbReference type="ARBA" id="ARBA00023237"/>
    </source>
</evidence>
<dbReference type="PANTHER" id="PTHR47234">
    <property type="match status" value="1"/>
</dbReference>
<dbReference type="Pfam" id="PF00593">
    <property type="entry name" value="TonB_dep_Rec_b-barrel"/>
    <property type="match status" value="1"/>
</dbReference>
<dbReference type="AlphaFoldDB" id="A0A7X1KK05"/>
<evidence type="ECO:0000256" key="2">
    <source>
        <dbReference type="ARBA" id="ARBA00022448"/>
    </source>
</evidence>
<dbReference type="InterPro" id="IPR000531">
    <property type="entry name" value="Beta-barrel_TonB"/>
</dbReference>
<gene>
    <name evidence="14" type="ORF">H7F51_00655</name>
</gene>
<evidence type="ECO:0000313" key="15">
    <source>
        <dbReference type="Proteomes" id="UP000566813"/>
    </source>
</evidence>
<proteinExistence type="inferred from homology"/>
<dbReference type="EMBL" id="JACLAW010000001">
    <property type="protein sequence ID" value="MBC2664019.1"/>
    <property type="molecule type" value="Genomic_DNA"/>
</dbReference>
<name>A0A7X1KK05_9SPHN</name>
<protein>
    <submittedName>
        <fullName evidence="14">TonB-dependent receptor</fullName>
    </submittedName>
</protein>
<evidence type="ECO:0000256" key="9">
    <source>
        <dbReference type="RuleBase" id="RU003357"/>
    </source>
</evidence>